<dbReference type="SUPFAM" id="SSF55008">
    <property type="entry name" value="HMA, heavy metal-associated domain"/>
    <property type="match status" value="3"/>
</dbReference>
<dbReference type="GO" id="GO:0005524">
    <property type="term" value="F:ATP binding"/>
    <property type="evidence" value="ECO:0007669"/>
    <property type="project" value="UniProtKB-KW"/>
</dbReference>
<dbReference type="EC" id="7.2.2.8" evidence="3"/>
<gene>
    <name evidence="22" type="ORF">MTR67_048920</name>
</gene>
<evidence type="ECO:0000256" key="7">
    <source>
        <dbReference type="ARBA" id="ARBA00022695"/>
    </source>
</evidence>
<feature type="non-terminal residue" evidence="22">
    <location>
        <position position="1"/>
    </location>
</feature>
<evidence type="ECO:0000256" key="13">
    <source>
        <dbReference type="ARBA" id="ARBA00022840"/>
    </source>
</evidence>
<feature type="transmembrane region" description="Helical" evidence="19">
    <location>
        <begin position="287"/>
        <end position="308"/>
    </location>
</feature>
<keyword evidence="9" id="KW-0479">Metal-binding</keyword>
<evidence type="ECO:0000256" key="1">
    <source>
        <dbReference type="ARBA" id="ARBA00004170"/>
    </source>
</evidence>
<evidence type="ECO:0000256" key="9">
    <source>
        <dbReference type="ARBA" id="ARBA00022723"/>
    </source>
</evidence>
<keyword evidence="11" id="KW-0255">Endonuclease</keyword>
<keyword evidence="8" id="KW-0540">Nuclease</keyword>
<dbReference type="InterPro" id="IPR023298">
    <property type="entry name" value="ATPase_P-typ_TM_dom_sf"/>
</dbReference>
<dbReference type="PROSITE" id="PS50878">
    <property type="entry name" value="RT_POL"/>
    <property type="match status" value="1"/>
</dbReference>
<reference evidence="22" key="1">
    <citation type="submission" date="2023-08" db="EMBL/GenBank/DDBJ databases">
        <title>A de novo genome assembly of Solanum verrucosum Schlechtendal, a Mexican diploid species geographically isolated from the other diploid A-genome species in potato relatives.</title>
        <authorList>
            <person name="Hosaka K."/>
        </authorList>
    </citation>
    <scope>NUCLEOTIDE SEQUENCE</scope>
    <source>
        <tissue evidence="22">Young leaves</tissue>
    </source>
</reference>
<dbReference type="InterPro" id="IPR036163">
    <property type="entry name" value="HMA_dom_sf"/>
</dbReference>
<dbReference type="Gene3D" id="3.40.50.1000">
    <property type="entry name" value="HAD superfamily/HAD-like"/>
    <property type="match status" value="1"/>
</dbReference>
<dbReference type="FunFam" id="3.30.70.100:FF:000001">
    <property type="entry name" value="ATPase copper transporting beta"/>
    <property type="match status" value="1"/>
</dbReference>
<dbReference type="InterPro" id="IPR043502">
    <property type="entry name" value="DNA/RNA_pol_sf"/>
</dbReference>
<dbReference type="GO" id="GO:0140581">
    <property type="term" value="F:P-type monovalent copper transporter activity"/>
    <property type="evidence" value="ECO:0007669"/>
    <property type="project" value="UniProtKB-EC"/>
</dbReference>
<sequence>VEDFDSHDKEMEANGKDELKKPLLQDDAVAVTVVQLSDSRNKKIRTLLFKVNGITCASCSNSIESALGKLKGIESATVSPLQGQAVVKYVPELISAKKIKEAVEDTGFLVDEFPEQDIAICRIRIKGMACTSCSESVERALSMIDGVKKAVVGLSLEEAKVHFDPNVTSTSRIIEAVEDAGFGADIISSGSDLNKVHFKLEGINSPDDFTAIQCCLDALEGVNTVEINQQEHRVTISYEPDIIGPRTLMQCIQESGHESSTYRASLFIPPRQREIEKEQEIHTYRNLFLWSCLFSVPIFVFSMVLPMLPPYGNWLEYKVFNMLTVGILLKWILCTPVQFVIGRRFYAGSYHALRRVSANMDVLIALGTNAAYFYSVYIMVKALTSNSFEGQDFFETSPMLISFILLGKYLEVLAKGKTSDALAKLTELAPETAYLLTLDGAGNIISETEISSQLIQKNDVLKIVPGAKVPVDGVVINGHSYVNESMITGEARPVSKMPGDKVIGGTVNENGCVLIKATHIGSETALSQIVQLVEAAQLARAPVQKLADQISRFFVPTVSTINVSRNQYKSYRILIGICLFKQKRIKNNLEPVIVSNVCCQLSAGELKQPKLIIFQVVLTAIVTWLGWFIPGELGVYPSSWIPKGMNVFELALQFGISVLVVACPCALGLATPTAIMVATGKGASQGVLIKGGNALEKAHKVKLVVFDKTGTLTVGKPSVVSAVLFSNISMKDFCDVTISAEVRRTSQIQTPLMTKAFKYRFPIPTIDELFDELHGACFFSKLDLLAGYYQIRVHPPDIEKTTFQTHEGHYEFAVMSFGLSNAPSTFQATMNSVFKSFLRQFVLVFFDDILVYSQSWPDHLDHLQKVFEALREHSLVVKRSKCQFGRTSIEYLGHIISSIGLQVDPDKIHAIVSWPTPLTVKDVWAFLGLTGYYRRFVKSYAHIASPLTDLLKKEAFRWTDLEIFTVEIDASGDGIGAILSQEGHPVAFFSQKLSSRMHVASTYHWEMFSITEAIQKWRQYLLGRRFLILTDQQPLKSLTTQVIQMPEQQKWLTKLIGYDFEISYKPGKLNSVADALSRVPALYSLTMVVTEFDLVSKLRELNKHDASLVALHQQFQDDPASLLD</sequence>
<evidence type="ECO:0000256" key="2">
    <source>
        <dbReference type="ARBA" id="ARBA00006024"/>
    </source>
</evidence>
<keyword evidence="16" id="KW-0186">Copper</keyword>
<dbReference type="Gene3D" id="3.10.10.10">
    <property type="entry name" value="HIV Type 1 Reverse Transcriptase, subunit A, domain 1"/>
    <property type="match status" value="1"/>
</dbReference>
<evidence type="ECO:0000256" key="16">
    <source>
        <dbReference type="ARBA" id="ARBA00023008"/>
    </source>
</evidence>
<dbReference type="FunFam" id="3.30.70.100:FF:000033">
    <property type="entry name" value="Copper-transporting ATPase HMA5"/>
    <property type="match status" value="1"/>
</dbReference>
<dbReference type="Pfam" id="PF17917">
    <property type="entry name" value="RT_RNaseH"/>
    <property type="match status" value="1"/>
</dbReference>
<feature type="transmembrane region" description="Helical" evidence="19">
    <location>
        <begin position="611"/>
        <end position="630"/>
    </location>
</feature>
<dbReference type="InterPro" id="IPR006122">
    <property type="entry name" value="HMA_Cu_ion-bd"/>
</dbReference>
<feature type="domain" description="HMA" evidence="20">
    <location>
        <begin position="194"/>
        <end position="260"/>
    </location>
</feature>
<keyword evidence="7" id="KW-0548">Nucleotidyltransferase</keyword>
<evidence type="ECO:0000259" key="20">
    <source>
        <dbReference type="PROSITE" id="PS50846"/>
    </source>
</evidence>
<keyword evidence="4" id="KW-0813">Transport</keyword>
<dbReference type="InterPro" id="IPR043128">
    <property type="entry name" value="Rev_trsase/Diguanyl_cyclase"/>
</dbReference>
<evidence type="ECO:0000256" key="8">
    <source>
        <dbReference type="ARBA" id="ARBA00022722"/>
    </source>
</evidence>
<keyword evidence="6 19" id="KW-0812">Transmembrane</keyword>
<dbReference type="GO" id="GO:0003964">
    <property type="term" value="F:RNA-directed DNA polymerase activity"/>
    <property type="evidence" value="ECO:0007669"/>
    <property type="project" value="UniProtKB-KW"/>
</dbReference>
<proteinExistence type="inferred from homology"/>
<dbReference type="InterPro" id="IPR017969">
    <property type="entry name" value="Heavy-metal-associated_CS"/>
</dbReference>
<dbReference type="InterPro" id="IPR008250">
    <property type="entry name" value="ATPase_P-typ_transduc_dom_A_sf"/>
</dbReference>
<dbReference type="InterPro" id="IPR036412">
    <property type="entry name" value="HAD-like_sf"/>
</dbReference>
<dbReference type="FunFam" id="2.70.150.10:FF:000002">
    <property type="entry name" value="Copper-transporting ATPase 1, putative"/>
    <property type="match status" value="1"/>
</dbReference>
<dbReference type="InterPro" id="IPR006121">
    <property type="entry name" value="HMA_dom"/>
</dbReference>
<keyword evidence="10" id="KW-0547">Nucleotide-binding</keyword>
<evidence type="ECO:0000256" key="3">
    <source>
        <dbReference type="ARBA" id="ARBA00012517"/>
    </source>
</evidence>
<feature type="transmembrane region" description="Helical" evidence="19">
    <location>
        <begin position="650"/>
        <end position="671"/>
    </location>
</feature>
<dbReference type="SUPFAM" id="SSF56784">
    <property type="entry name" value="HAD-like"/>
    <property type="match status" value="1"/>
</dbReference>
<dbReference type="SUPFAM" id="SSF81653">
    <property type="entry name" value="Calcium ATPase, transduction domain A"/>
    <property type="match status" value="1"/>
</dbReference>
<evidence type="ECO:0000256" key="5">
    <source>
        <dbReference type="ARBA" id="ARBA00022679"/>
    </source>
</evidence>
<comment type="subcellular location">
    <subcellularLocation>
        <location evidence="1">Membrane</location>
        <topology evidence="1">Peripheral membrane protein</topology>
    </subcellularLocation>
</comment>
<protein>
    <recommendedName>
        <fullName evidence="3">P-type Cu(+) transporter</fullName>
        <ecNumber evidence="3">7.2.2.8</ecNumber>
    </recommendedName>
    <alternativeName>
        <fullName evidence="18">Protein HEAVY METAL ATPASE 5</fullName>
    </alternativeName>
</protein>
<keyword evidence="12" id="KW-0378">Hydrolase</keyword>
<dbReference type="InterPro" id="IPR041373">
    <property type="entry name" value="RT_RNaseH"/>
</dbReference>
<dbReference type="Gene3D" id="3.30.70.270">
    <property type="match status" value="2"/>
</dbReference>
<dbReference type="Proteomes" id="UP001234989">
    <property type="component" value="Chromosome 11"/>
</dbReference>
<evidence type="ECO:0000259" key="21">
    <source>
        <dbReference type="PROSITE" id="PS50878"/>
    </source>
</evidence>
<keyword evidence="15 19" id="KW-1133">Transmembrane helix</keyword>
<dbReference type="PANTHER" id="PTHR46594">
    <property type="entry name" value="P-TYPE CATION-TRANSPORTING ATPASE"/>
    <property type="match status" value="1"/>
</dbReference>
<dbReference type="InterPro" id="IPR059000">
    <property type="entry name" value="ATPase_P-type_domA"/>
</dbReference>
<keyword evidence="13" id="KW-0067">ATP-binding</keyword>
<evidence type="ECO:0000256" key="12">
    <source>
        <dbReference type="ARBA" id="ARBA00022801"/>
    </source>
</evidence>
<evidence type="ECO:0000313" key="23">
    <source>
        <dbReference type="Proteomes" id="UP001234989"/>
    </source>
</evidence>
<evidence type="ECO:0000256" key="14">
    <source>
        <dbReference type="ARBA" id="ARBA00022918"/>
    </source>
</evidence>
<feature type="transmembrane region" description="Helical" evidence="19">
    <location>
        <begin position="362"/>
        <end position="384"/>
    </location>
</feature>
<keyword evidence="23" id="KW-1185">Reference proteome</keyword>
<accession>A0AAF1A036</accession>
<evidence type="ECO:0000313" key="22">
    <source>
        <dbReference type="EMBL" id="WMV55535.1"/>
    </source>
</evidence>
<dbReference type="PROSITE" id="PS01047">
    <property type="entry name" value="HMA_1"/>
    <property type="match status" value="1"/>
</dbReference>
<evidence type="ECO:0000256" key="18">
    <source>
        <dbReference type="ARBA" id="ARBA00077729"/>
    </source>
</evidence>
<dbReference type="GO" id="GO:0016020">
    <property type="term" value="C:membrane"/>
    <property type="evidence" value="ECO:0007669"/>
    <property type="project" value="UniProtKB-SubCell"/>
</dbReference>
<evidence type="ECO:0000256" key="11">
    <source>
        <dbReference type="ARBA" id="ARBA00022759"/>
    </source>
</evidence>
<dbReference type="Gene3D" id="2.70.150.10">
    <property type="entry name" value="Calcium-transporting ATPase, cytoplasmic transduction domain A"/>
    <property type="match status" value="1"/>
</dbReference>
<evidence type="ECO:0000256" key="10">
    <source>
        <dbReference type="ARBA" id="ARBA00022741"/>
    </source>
</evidence>
<dbReference type="GO" id="GO:0016787">
    <property type="term" value="F:hydrolase activity"/>
    <property type="evidence" value="ECO:0007669"/>
    <property type="project" value="UniProtKB-KW"/>
</dbReference>
<evidence type="ECO:0000256" key="19">
    <source>
        <dbReference type="SAM" id="Phobius"/>
    </source>
</evidence>
<dbReference type="CDD" id="cd01647">
    <property type="entry name" value="RT_LTR"/>
    <property type="match status" value="1"/>
</dbReference>
<organism evidence="22 23">
    <name type="scientific">Solanum verrucosum</name>
    <dbReference type="NCBI Taxonomy" id="315347"/>
    <lineage>
        <taxon>Eukaryota</taxon>
        <taxon>Viridiplantae</taxon>
        <taxon>Streptophyta</taxon>
        <taxon>Embryophyta</taxon>
        <taxon>Tracheophyta</taxon>
        <taxon>Spermatophyta</taxon>
        <taxon>Magnoliopsida</taxon>
        <taxon>eudicotyledons</taxon>
        <taxon>Gunneridae</taxon>
        <taxon>Pentapetalae</taxon>
        <taxon>asterids</taxon>
        <taxon>lamiids</taxon>
        <taxon>Solanales</taxon>
        <taxon>Solanaceae</taxon>
        <taxon>Solanoideae</taxon>
        <taxon>Solaneae</taxon>
        <taxon>Solanum</taxon>
    </lineage>
</organism>
<feature type="domain" description="HMA" evidence="20">
    <location>
        <begin position="45"/>
        <end position="111"/>
    </location>
</feature>
<keyword evidence="14" id="KW-0695">RNA-directed DNA polymerase</keyword>
<dbReference type="PROSITE" id="PS50846">
    <property type="entry name" value="HMA_2"/>
    <property type="match status" value="3"/>
</dbReference>
<dbReference type="InterPro" id="IPR018303">
    <property type="entry name" value="ATPase_P-typ_P_site"/>
</dbReference>
<dbReference type="CDD" id="cd09274">
    <property type="entry name" value="RNase_HI_RT_Ty3"/>
    <property type="match status" value="1"/>
</dbReference>
<evidence type="ECO:0000256" key="4">
    <source>
        <dbReference type="ARBA" id="ARBA00022448"/>
    </source>
</evidence>
<dbReference type="GO" id="GO:0004519">
    <property type="term" value="F:endonuclease activity"/>
    <property type="evidence" value="ECO:0007669"/>
    <property type="project" value="UniProtKB-KW"/>
</dbReference>
<dbReference type="Pfam" id="PF00078">
    <property type="entry name" value="RVT_1"/>
    <property type="match status" value="1"/>
</dbReference>
<dbReference type="EMBL" id="CP133622">
    <property type="protein sequence ID" value="WMV55535.1"/>
    <property type="molecule type" value="Genomic_DNA"/>
</dbReference>
<dbReference type="PANTHER" id="PTHR46594:SF2">
    <property type="entry name" value="COPPER-TRANSPORTING ATPASE HMA4"/>
    <property type="match status" value="1"/>
</dbReference>
<keyword evidence="5" id="KW-0808">Transferase</keyword>
<name>A0AAF1A036_SOLVR</name>
<dbReference type="Pfam" id="PF00122">
    <property type="entry name" value="E1-E2_ATPase"/>
    <property type="match status" value="1"/>
</dbReference>
<evidence type="ECO:0000256" key="15">
    <source>
        <dbReference type="ARBA" id="ARBA00022989"/>
    </source>
</evidence>
<feature type="domain" description="HMA" evidence="20">
    <location>
        <begin position="119"/>
        <end position="185"/>
    </location>
</feature>
<comment type="similarity">
    <text evidence="2">Belongs to the cation transport ATPase (P-type) (TC 3.A.3) family. Type IB subfamily.</text>
</comment>
<dbReference type="CDD" id="cd00371">
    <property type="entry name" value="HMA"/>
    <property type="match status" value="2"/>
</dbReference>
<dbReference type="NCBIfam" id="TIGR00003">
    <property type="entry name" value="copper ion binding protein"/>
    <property type="match status" value="2"/>
</dbReference>
<dbReference type="PROSITE" id="PS00154">
    <property type="entry name" value="ATPASE_E1_E2"/>
    <property type="match status" value="1"/>
</dbReference>
<dbReference type="GO" id="GO:0009626">
    <property type="term" value="P:plant-type hypersensitive response"/>
    <property type="evidence" value="ECO:0007669"/>
    <property type="project" value="UniProtKB-KW"/>
</dbReference>
<dbReference type="SUPFAM" id="SSF56672">
    <property type="entry name" value="DNA/RNA polymerases"/>
    <property type="match status" value="1"/>
</dbReference>
<evidence type="ECO:0000256" key="6">
    <source>
        <dbReference type="ARBA" id="ARBA00022692"/>
    </source>
</evidence>
<dbReference type="Gene3D" id="3.30.70.100">
    <property type="match status" value="3"/>
</dbReference>
<evidence type="ECO:0000256" key="17">
    <source>
        <dbReference type="ARBA" id="ARBA00023136"/>
    </source>
</evidence>
<dbReference type="GO" id="GO:0005507">
    <property type="term" value="F:copper ion binding"/>
    <property type="evidence" value="ECO:0007669"/>
    <property type="project" value="InterPro"/>
</dbReference>
<keyword evidence="17 19" id="KW-0472">Membrane</keyword>
<dbReference type="Pfam" id="PF00403">
    <property type="entry name" value="HMA"/>
    <property type="match status" value="2"/>
</dbReference>
<dbReference type="AlphaFoldDB" id="A0AAF1A036"/>
<dbReference type="InterPro" id="IPR000477">
    <property type="entry name" value="RT_dom"/>
</dbReference>
<dbReference type="InterPro" id="IPR023214">
    <property type="entry name" value="HAD_sf"/>
</dbReference>
<feature type="transmembrane region" description="Helical" evidence="19">
    <location>
        <begin position="320"/>
        <end position="341"/>
    </location>
</feature>
<dbReference type="SUPFAM" id="SSF81665">
    <property type="entry name" value="Calcium ATPase, transmembrane domain M"/>
    <property type="match status" value="1"/>
</dbReference>
<feature type="domain" description="Reverse transcriptase" evidence="21">
    <location>
        <begin position="695"/>
        <end position="896"/>
    </location>
</feature>
<dbReference type="PRINTS" id="PR00942">
    <property type="entry name" value="CUATPASEI"/>
</dbReference>